<organism evidence="5 6">
    <name type="scientific">Coregonus suidteri</name>
    <dbReference type="NCBI Taxonomy" id="861788"/>
    <lineage>
        <taxon>Eukaryota</taxon>
        <taxon>Metazoa</taxon>
        <taxon>Chordata</taxon>
        <taxon>Craniata</taxon>
        <taxon>Vertebrata</taxon>
        <taxon>Euteleostomi</taxon>
        <taxon>Actinopterygii</taxon>
        <taxon>Neopterygii</taxon>
        <taxon>Teleostei</taxon>
        <taxon>Protacanthopterygii</taxon>
        <taxon>Salmoniformes</taxon>
        <taxon>Salmonidae</taxon>
        <taxon>Coregoninae</taxon>
        <taxon>Coregonus</taxon>
    </lineage>
</organism>
<dbReference type="InterPro" id="IPR051631">
    <property type="entry name" value="Ankyrin-KH/SAM_domain"/>
</dbReference>
<dbReference type="Proteomes" id="UP001356427">
    <property type="component" value="Unassembled WGS sequence"/>
</dbReference>
<dbReference type="PANTHER" id="PTHR23206:SF7">
    <property type="entry name" value="PROTEIN KINASE DOMAIN-CONTAINING PROTEIN"/>
    <property type="match status" value="1"/>
</dbReference>
<dbReference type="EMBL" id="JAGTTL010000037">
    <property type="protein sequence ID" value="KAK6293150.1"/>
    <property type="molecule type" value="Genomic_DNA"/>
</dbReference>
<dbReference type="SUPFAM" id="SSF48403">
    <property type="entry name" value="Ankyrin repeat"/>
    <property type="match status" value="1"/>
</dbReference>
<feature type="region of interest" description="Disordered" evidence="4">
    <location>
        <begin position="137"/>
        <end position="164"/>
    </location>
</feature>
<reference evidence="5 6" key="1">
    <citation type="submission" date="2021-04" db="EMBL/GenBank/DDBJ databases">
        <authorList>
            <person name="De Guttry C."/>
            <person name="Zahm M."/>
            <person name="Klopp C."/>
            <person name="Cabau C."/>
            <person name="Louis A."/>
            <person name="Berthelot C."/>
            <person name="Parey E."/>
            <person name="Roest Crollius H."/>
            <person name="Montfort J."/>
            <person name="Robinson-Rechavi M."/>
            <person name="Bucao C."/>
            <person name="Bouchez O."/>
            <person name="Gislard M."/>
            <person name="Lluch J."/>
            <person name="Milhes M."/>
            <person name="Lampietro C."/>
            <person name="Lopez Roques C."/>
            <person name="Donnadieu C."/>
            <person name="Braasch I."/>
            <person name="Desvignes T."/>
            <person name="Postlethwait J."/>
            <person name="Bobe J."/>
            <person name="Wedekind C."/>
            <person name="Guiguen Y."/>
        </authorList>
    </citation>
    <scope>NUCLEOTIDE SEQUENCE [LARGE SCALE GENOMIC DNA]</scope>
    <source>
        <strain evidence="5">Cs_M1</strain>
        <tissue evidence="5">Blood</tissue>
    </source>
</reference>
<keyword evidence="6" id="KW-1185">Reference proteome</keyword>
<protein>
    <submittedName>
        <fullName evidence="5">Uncharacterized protein</fullName>
    </submittedName>
</protein>
<evidence type="ECO:0000256" key="1">
    <source>
        <dbReference type="ARBA" id="ARBA00022737"/>
    </source>
</evidence>
<keyword evidence="1" id="KW-0677">Repeat</keyword>
<comment type="caution">
    <text evidence="5">The sequence shown here is derived from an EMBL/GenBank/DDBJ whole genome shotgun (WGS) entry which is preliminary data.</text>
</comment>
<accession>A0AAN8Q6R8</accession>
<name>A0AAN8Q6R8_9TELE</name>
<evidence type="ECO:0000313" key="5">
    <source>
        <dbReference type="EMBL" id="KAK6293150.1"/>
    </source>
</evidence>
<feature type="compositionally biased region" description="Polar residues" evidence="4">
    <location>
        <begin position="147"/>
        <end position="158"/>
    </location>
</feature>
<dbReference type="PROSITE" id="PS50088">
    <property type="entry name" value="ANK_REPEAT"/>
    <property type="match status" value="1"/>
</dbReference>
<dbReference type="InterPro" id="IPR036770">
    <property type="entry name" value="Ankyrin_rpt-contain_sf"/>
</dbReference>
<dbReference type="Gene3D" id="1.25.40.20">
    <property type="entry name" value="Ankyrin repeat-containing domain"/>
    <property type="match status" value="1"/>
</dbReference>
<dbReference type="PANTHER" id="PTHR23206">
    <property type="entry name" value="MASK PROTEIN"/>
    <property type="match status" value="1"/>
</dbReference>
<dbReference type="Pfam" id="PF12796">
    <property type="entry name" value="Ank_2"/>
    <property type="match status" value="1"/>
</dbReference>
<gene>
    <name evidence="5" type="ORF">J4Q44_G00366510</name>
</gene>
<dbReference type="GO" id="GO:0005737">
    <property type="term" value="C:cytoplasm"/>
    <property type="evidence" value="ECO:0007669"/>
    <property type="project" value="TreeGrafter"/>
</dbReference>
<feature type="repeat" description="ANK" evidence="3">
    <location>
        <begin position="72"/>
        <end position="104"/>
    </location>
</feature>
<keyword evidence="2 3" id="KW-0040">ANK repeat</keyword>
<dbReference type="AlphaFoldDB" id="A0AAN8Q6R8"/>
<evidence type="ECO:0000256" key="4">
    <source>
        <dbReference type="SAM" id="MobiDB-lite"/>
    </source>
</evidence>
<sequence>MQATRFGHLNVAHIRLENGAEMNGRNRMGASDLTVAARGGHTHVAKLLLESGTFKSTLTWKRQSRAGPVHPSGRPLGMQATYHGNKDVVKYLLNQDADVNLRAKNGYTAFDLVMLLNDPDTELVRLLASVCMQVDKDKGKHRGRTPLTGSKSRQSLNNVPVPPDDRGGLKSWWNSMSNRFRRLKLTHTLKALAVLQPPGPLPR</sequence>
<dbReference type="GO" id="GO:0045087">
    <property type="term" value="P:innate immune response"/>
    <property type="evidence" value="ECO:0007669"/>
    <property type="project" value="TreeGrafter"/>
</dbReference>
<evidence type="ECO:0000256" key="2">
    <source>
        <dbReference type="ARBA" id="ARBA00023043"/>
    </source>
</evidence>
<evidence type="ECO:0000313" key="6">
    <source>
        <dbReference type="Proteomes" id="UP001356427"/>
    </source>
</evidence>
<dbReference type="InterPro" id="IPR002110">
    <property type="entry name" value="Ankyrin_rpt"/>
</dbReference>
<proteinExistence type="predicted"/>
<evidence type="ECO:0000256" key="3">
    <source>
        <dbReference type="PROSITE-ProRule" id="PRU00023"/>
    </source>
</evidence>
<dbReference type="SMART" id="SM00248">
    <property type="entry name" value="ANK"/>
    <property type="match status" value="3"/>
</dbReference>